<dbReference type="Proteomes" id="UP000037510">
    <property type="component" value="Unassembled WGS sequence"/>
</dbReference>
<protein>
    <submittedName>
        <fullName evidence="1">NAD dependent epimerase/dehydratase family protein</fullName>
    </submittedName>
</protein>
<dbReference type="AlphaFoldDB" id="A0A0L7KVU4"/>
<organism evidence="1 2">
    <name type="scientific">Operophtera brumata</name>
    <name type="common">Winter moth</name>
    <name type="synonym">Phalaena brumata</name>
    <dbReference type="NCBI Taxonomy" id="104452"/>
    <lineage>
        <taxon>Eukaryota</taxon>
        <taxon>Metazoa</taxon>
        <taxon>Ecdysozoa</taxon>
        <taxon>Arthropoda</taxon>
        <taxon>Hexapoda</taxon>
        <taxon>Insecta</taxon>
        <taxon>Pterygota</taxon>
        <taxon>Neoptera</taxon>
        <taxon>Endopterygota</taxon>
        <taxon>Lepidoptera</taxon>
        <taxon>Glossata</taxon>
        <taxon>Ditrysia</taxon>
        <taxon>Geometroidea</taxon>
        <taxon>Geometridae</taxon>
        <taxon>Larentiinae</taxon>
        <taxon>Operophtera</taxon>
    </lineage>
</organism>
<evidence type="ECO:0000313" key="1">
    <source>
        <dbReference type="EMBL" id="KOB67186.1"/>
    </source>
</evidence>
<sequence length="117" mass="13099">MYLDDESVFAPCEAPRAGDRRASDPSLKLHVKFDTDNNAQDYPKFTRTLSIDQHLELVSEEEPLSGEDLGFEEMEGGEECECAPCRRLTAWEELAVVAIPLMERLRPPRADASVGTD</sequence>
<reference evidence="1 2" key="1">
    <citation type="journal article" date="2015" name="Genome Biol. Evol.">
        <title>The genome of winter moth (Operophtera brumata) provides a genomic perspective on sexual dimorphism and phenology.</title>
        <authorList>
            <person name="Derks M.F."/>
            <person name="Smit S."/>
            <person name="Salis L."/>
            <person name="Schijlen E."/>
            <person name="Bossers A."/>
            <person name="Mateman C."/>
            <person name="Pijl A.S."/>
            <person name="de Ridder D."/>
            <person name="Groenen M.A."/>
            <person name="Visser M.E."/>
            <person name="Megens H.J."/>
        </authorList>
    </citation>
    <scope>NUCLEOTIDE SEQUENCE [LARGE SCALE GENOMIC DNA]</scope>
    <source>
        <strain evidence="1">WM2013NL</strain>
        <tissue evidence="1">Head and thorax</tissue>
    </source>
</reference>
<proteinExistence type="predicted"/>
<name>A0A0L7KVU4_OPEBR</name>
<gene>
    <name evidence="1" type="ORF">OBRU01_20173</name>
</gene>
<comment type="caution">
    <text evidence="1">The sequence shown here is derived from an EMBL/GenBank/DDBJ whole genome shotgun (WGS) entry which is preliminary data.</text>
</comment>
<evidence type="ECO:0000313" key="2">
    <source>
        <dbReference type="Proteomes" id="UP000037510"/>
    </source>
</evidence>
<accession>A0A0L7KVU4</accession>
<dbReference type="EMBL" id="JTDY01005260">
    <property type="protein sequence ID" value="KOB67186.1"/>
    <property type="molecule type" value="Genomic_DNA"/>
</dbReference>
<keyword evidence="2" id="KW-1185">Reference proteome</keyword>